<name>A0A9D1GRC6_9MOLU</name>
<organism evidence="10 11">
    <name type="scientific">Candidatus Pelethenecus faecipullorum</name>
    <dbReference type="NCBI Taxonomy" id="2840900"/>
    <lineage>
        <taxon>Bacteria</taxon>
        <taxon>Bacillati</taxon>
        <taxon>Mycoplasmatota</taxon>
        <taxon>Mollicutes</taxon>
        <taxon>Candidatus Pelethenecus</taxon>
    </lineage>
</organism>
<feature type="modified residue" description="4-aspartylphosphate" evidence="6">
    <location>
        <position position="53"/>
    </location>
</feature>
<keyword evidence="1 6" id="KW-0597">Phosphoprotein</keyword>
<dbReference type="Gene3D" id="1.10.10.10">
    <property type="entry name" value="Winged helix-like DNA-binding domain superfamily/Winged helix DNA-binding domain"/>
    <property type="match status" value="1"/>
</dbReference>
<dbReference type="SUPFAM" id="SSF52172">
    <property type="entry name" value="CheY-like"/>
    <property type="match status" value="1"/>
</dbReference>
<dbReference type="Pfam" id="PF00072">
    <property type="entry name" value="Response_reg"/>
    <property type="match status" value="1"/>
</dbReference>
<evidence type="ECO:0000256" key="5">
    <source>
        <dbReference type="ARBA" id="ARBA00023163"/>
    </source>
</evidence>
<dbReference type="AlphaFoldDB" id="A0A9D1GRC6"/>
<evidence type="ECO:0000256" key="2">
    <source>
        <dbReference type="ARBA" id="ARBA00023012"/>
    </source>
</evidence>
<evidence type="ECO:0000256" key="1">
    <source>
        <dbReference type="ARBA" id="ARBA00022553"/>
    </source>
</evidence>
<keyword evidence="5" id="KW-0804">Transcription</keyword>
<accession>A0A9D1GRC6</accession>
<dbReference type="FunFam" id="1.10.10.10:FF:000018">
    <property type="entry name" value="DNA-binding response regulator ResD"/>
    <property type="match status" value="1"/>
</dbReference>
<dbReference type="GO" id="GO:0000156">
    <property type="term" value="F:phosphorelay response regulator activity"/>
    <property type="evidence" value="ECO:0007669"/>
    <property type="project" value="TreeGrafter"/>
</dbReference>
<proteinExistence type="predicted"/>
<dbReference type="InterPro" id="IPR016032">
    <property type="entry name" value="Sig_transdc_resp-reg_C-effctor"/>
</dbReference>
<evidence type="ECO:0000313" key="11">
    <source>
        <dbReference type="Proteomes" id="UP000886758"/>
    </source>
</evidence>
<keyword evidence="4 7" id="KW-0238">DNA-binding</keyword>
<reference evidence="10" key="1">
    <citation type="submission" date="2020-10" db="EMBL/GenBank/DDBJ databases">
        <authorList>
            <person name="Gilroy R."/>
        </authorList>
    </citation>
    <scope>NUCLEOTIDE SEQUENCE</scope>
    <source>
        <strain evidence="10">ChiW17-6978</strain>
    </source>
</reference>
<dbReference type="InterPro" id="IPR036388">
    <property type="entry name" value="WH-like_DNA-bd_sf"/>
</dbReference>
<evidence type="ECO:0000256" key="6">
    <source>
        <dbReference type="PROSITE-ProRule" id="PRU00169"/>
    </source>
</evidence>
<dbReference type="PROSITE" id="PS50110">
    <property type="entry name" value="RESPONSE_REGULATORY"/>
    <property type="match status" value="1"/>
</dbReference>
<reference evidence="10" key="2">
    <citation type="journal article" date="2021" name="PeerJ">
        <title>Extensive microbial diversity within the chicken gut microbiome revealed by metagenomics and culture.</title>
        <authorList>
            <person name="Gilroy R."/>
            <person name="Ravi A."/>
            <person name="Getino M."/>
            <person name="Pursley I."/>
            <person name="Horton D.L."/>
            <person name="Alikhan N.F."/>
            <person name="Baker D."/>
            <person name="Gharbi K."/>
            <person name="Hall N."/>
            <person name="Watson M."/>
            <person name="Adriaenssens E.M."/>
            <person name="Foster-Nyarko E."/>
            <person name="Jarju S."/>
            <person name="Secka A."/>
            <person name="Antonio M."/>
            <person name="Oren A."/>
            <person name="Chaudhuri R.R."/>
            <person name="La Ragione R."/>
            <person name="Hildebrand F."/>
            <person name="Pallen M.J."/>
        </authorList>
    </citation>
    <scope>NUCLEOTIDE SEQUENCE</scope>
    <source>
        <strain evidence="10">ChiW17-6978</strain>
    </source>
</reference>
<evidence type="ECO:0000259" key="9">
    <source>
        <dbReference type="PROSITE" id="PS51755"/>
    </source>
</evidence>
<gene>
    <name evidence="10" type="ORF">IAD46_00845</name>
</gene>
<dbReference type="SMART" id="SM00448">
    <property type="entry name" value="REC"/>
    <property type="match status" value="1"/>
</dbReference>
<feature type="domain" description="Response regulatory" evidence="8">
    <location>
        <begin position="4"/>
        <end position="120"/>
    </location>
</feature>
<dbReference type="InterPro" id="IPR001867">
    <property type="entry name" value="OmpR/PhoB-type_DNA-bd"/>
</dbReference>
<dbReference type="InterPro" id="IPR011006">
    <property type="entry name" value="CheY-like_superfamily"/>
</dbReference>
<evidence type="ECO:0000256" key="4">
    <source>
        <dbReference type="ARBA" id="ARBA00023125"/>
    </source>
</evidence>
<dbReference type="SMART" id="SM00862">
    <property type="entry name" value="Trans_reg_C"/>
    <property type="match status" value="1"/>
</dbReference>
<evidence type="ECO:0000256" key="3">
    <source>
        <dbReference type="ARBA" id="ARBA00023015"/>
    </source>
</evidence>
<keyword evidence="2" id="KW-0902">Two-component regulatory system</keyword>
<evidence type="ECO:0000256" key="7">
    <source>
        <dbReference type="PROSITE-ProRule" id="PRU01091"/>
    </source>
</evidence>
<dbReference type="PANTHER" id="PTHR48111">
    <property type="entry name" value="REGULATOR OF RPOS"/>
    <property type="match status" value="1"/>
</dbReference>
<dbReference type="Proteomes" id="UP000886758">
    <property type="component" value="Unassembled WGS sequence"/>
</dbReference>
<sequence>MNFLIYSVEDDPNIALILNKTLSKQGYTVQSFPNGTSFWEAFSKEQPQMVLLDMMLPDIPGSELLKKIRSNPRYDDIQIIIISANHMVMDKVDGFDLGADDYIEKPFDLLELMSRVAAKVRRYQKNRSLSSGKLIVNLDERSCLVDGRKIDLTTKEFDILAFLLERKGKVVSREELFERIWNTDQILESRTLDMHIKSLRSKLGQHQDQIKTVYGIGYQISE</sequence>
<evidence type="ECO:0000259" key="8">
    <source>
        <dbReference type="PROSITE" id="PS50110"/>
    </source>
</evidence>
<dbReference type="EMBL" id="DVLF01000029">
    <property type="protein sequence ID" value="HIT49551.1"/>
    <property type="molecule type" value="Genomic_DNA"/>
</dbReference>
<dbReference type="Pfam" id="PF00486">
    <property type="entry name" value="Trans_reg_C"/>
    <property type="match status" value="1"/>
</dbReference>
<protein>
    <submittedName>
        <fullName evidence="10">Response regulator transcription factor</fullName>
    </submittedName>
</protein>
<feature type="DNA-binding region" description="OmpR/PhoB-type" evidence="7">
    <location>
        <begin position="126"/>
        <end position="222"/>
    </location>
</feature>
<dbReference type="GO" id="GO:0006355">
    <property type="term" value="P:regulation of DNA-templated transcription"/>
    <property type="evidence" value="ECO:0007669"/>
    <property type="project" value="InterPro"/>
</dbReference>
<comment type="caution">
    <text evidence="10">The sequence shown here is derived from an EMBL/GenBank/DDBJ whole genome shotgun (WGS) entry which is preliminary data.</text>
</comment>
<dbReference type="InterPro" id="IPR039420">
    <property type="entry name" value="WalR-like"/>
</dbReference>
<dbReference type="PROSITE" id="PS51755">
    <property type="entry name" value="OMPR_PHOB"/>
    <property type="match status" value="1"/>
</dbReference>
<keyword evidence="3" id="KW-0805">Transcription regulation</keyword>
<evidence type="ECO:0000313" key="10">
    <source>
        <dbReference type="EMBL" id="HIT49551.1"/>
    </source>
</evidence>
<dbReference type="GO" id="GO:0032993">
    <property type="term" value="C:protein-DNA complex"/>
    <property type="evidence" value="ECO:0007669"/>
    <property type="project" value="TreeGrafter"/>
</dbReference>
<dbReference type="InterPro" id="IPR001789">
    <property type="entry name" value="Sig_transdc_resp-reg_receiver"/>
</dbReference>
<dbReference type="GO" id="GO:0000976">
    <property type="term" value="F:transcription cis-regulatory region binding"/>
    <property type="evidence" value="ECO:0007669"/>
    <property type="project" value="TreeGrafter"/>
</dbReference>
<dbReference type="SUPFAM" id="SSF46894">
    <property type="entry name" value="C-terminal effector domain of the bipartite response regulators"/>
    <property type="match status" value="1"/>
</dbReference>
<dbReference type="CDD" id="cd00383">
    <property type="entry name" value="trans_reg_C"/>
    <property type="match status" value="1"/>
</dbReference>
<feature type="domain" description="OmpR/PhoB-type" evidence="9">
    <location>
        <begin position="126"/>
        <end position="222"/>
    </location>
</feature>
<dbReference type="PANTHER" id="PTHR48111:SF1">
    <property type="entry name" value="TWO-COMPONENT RESPONSE REGULATOR ORR33"/>
    <property type="match status" value="1"/>
</dbReference>
<dbReference type="GO" id="GO:0005829">
    <property type="term" value="C:cytosol"/>
    <property type="evidence" value="ECO:0007669"/>
    <property type="project" value="TreeGrafter"/>
</dbReference>
<dbReference type="Gene3D" id="3.40.50.2300">
    <property type="match status" value="1"/>
</dbReference>